<keyword evidence="2" id="KW-0378">Hydrolase</keyword>
<reference evidence="3" key="1">
    <citation type="submission" date="2022-08" db="EMBL/GenBank/DDBJ databases">
        <title>Genome analysis of Corynebacteriales strain.</title>
        <authorList>
            <person name="Lee S.D."/>
        </authorList>
    </citation>
    <scope>NUCLEOTIDE SEQUENCE</scope>
    <source>
        <strain evidence="3">D3-21</strain>
    </source>
</reference>
<evidence type="ECO:0000256" key="2">
    <source>
        <dbReference type="ARBA" id="ARBA00022801"/>
    </source>
</evidence>
<dbReference type="InterPro" id="IPR000026">
    <property type="entry name" value="N1-like"/>
</dbReference>
<dbReference type="Pfam" id="PF00545">
    <property type="entry name" value="Ribonuclease"/>
    <property type="match status" value="1"/>
</dbReference>
<dbReference type="EMBL" id="JANRHA010000014">
    <property type="protein sequence ID" value="MDG3016513.1"/>
    <property type="molecule type" value="Genomic_DNA"/>
</dbReference>
<keyword evidence="1" id="KW-0540">Nuclease</keyword>
<dbReference type="GO" id="GO:0003723">
    <property type="term" value="F:RNA binding"/>
    <property type="evidence" value="ECO:0007669"/>
    <property type="project" value="InterPro"/>
</dbReference>
<dbReference type="InterPro" id="IPR016191">
    <property type="entry name" value="Ribonuclease/ribotoxin"/>
</dbReference>
<dbReference type="GO" id="GO:0004521">
    <property type="term" value="F:RNA endonuclease activity"/>
    <property type="evidence" value="ECO:0007669"/>
    <property type="project" value="InterPro"/>
</dbReference>
<keyword evidence="4" id="KW-1185">Reference proteome</keyword>
<organism evidence="3 4">
    <name type="scientific">Speluncibacter jeojiensis</name>
    <dbReference type="NCBI Taxonomy" id="2710754"/>
    <lineage>
        <taxon>Bacteria</taxon>
        <taxon>Bacillati</taxon>
        <taxon>Actinomycetota</taxon>
        <taxon>Actinomycetes</taxon>
        <taxon>Mycobacteriales</taxon>
        <taxon>Speluncibacteraceae</taxon>
        <taxon>Speluncibacter</taxon>
    </lineage>
</organism>
<comment type="caution">
    <text evidence="3">The sequence shown here is derived from an EMBL/GenBank/DDBJ whole genome shotgun (WGS) entry which is preliminary data.</text>
</comment>
<sequence>MSARRSQARLRAGLSALAGLLVLAVVVLVAVFGGDGSPGPAPRTSATGTAAATVTGSAGAATGGARAAGVPAAAYATLKLIDAGDWPEGAHAPGTKGGTVWQNRGGSLPRTADGAKVTYLEWDVNPKRPGRSRDAQRIVTGSDGSAWYTGDHYSTFTRMR</sequence>
<dbReference type="Proteomes" id="UP001152755">
    <property type="component" value="Unassembled WGS sequence"/>
</dbReference>
<evidence type="ECO:0000313" key="3">
    <source>
        <dbReference type="EMBL" id="MDG3016513.1"/>
    </source>
</evidence>
<dbReference type="RefSeq" id="WP_277829782.1">
    <property type="nucleotide sequence ID" value="NZ_JAAIVF010000001.1"/>
</dbReference>
<name>A0A9X4M1Y7_9ACTN</name>
<evidence type="ECO:0000313" key="4">
    <source>
        <dbReference type="Proteomes" id="UP001152755"/>
    </source>
</evidence>
<dbReference type="Gene3D" id="3.10.450.30">
    <property type="entry name" value="Microbial ribonucleases"/>
    <property type="match status" value="1"/>
</dbReference>
<dbReference type="SUPFAM" id="SSF53933">
    <property type="entry name" value="Microbial ribonucleases"/>
    <property type="match status" value="1"/>
</dbReference>
<gene>
    <name evidence="3" type="ORF">NVS88_18315</name>
</gene>
<dbReference type="GO" id="GO:0016787">
    <property type="term" value="F:hydrolase activity"/>
    <property type="evidence" value="ECO:0007669"/>
    <property type="project" value="UniProtKB-KW"/>
</dbReference>
<dbReference type="AlphaFoldDB" id="A0A9X4M1Y7"/>
<accession>A0A9X4M1Y7</accession>
<protein>
    <submittedName>
        <fullName evidence="3">Ribonuclease</fullName>
    </submittedName>
</protein>
<proteinExistence type="predicted"/>
<evidence type="ECO:0000256" key="1">
    <source>
        <dbReference type="ARBA" id="ARBA00022722"/>
    </source>
</evidence>